<reference evidence="3" key="1">
    <citation type="journal article" date="2019" name="Int. J. Syst. Evol. Microbiol.">
        <title>The Global Catalogue of Microorganisms (GCM) 10K type strain sequencing project: providing services to taxonomists for standard genome sequencing and annotation.</title>
        <authorList>
            <consortium name="The Broad Institute Genomics Platform"/>
            <consortium name="The Broad Institute Genome Sequencing Center for Infectious Disease"/>
            <person name="Wu L."/>
            <person name="Ma J."/>
        </authorList>
    </citation>
    <scope>NUCLEOTIDE SEQUENCE [LARGE SCALE GENOMIC DNA]</scope>
    <source>
        <strain evidence="3">NBRC 15640</strain>
    </source>
</reference>
<dbReference type="RefSeq" id="WP_221768554.1">
    <property type="nucleotide sequence ID" value="NZ_AP025144.1"/>
</dbReference>
<dbReference type="AlphaFoldDB" id="A0AAV5NSW2"/>
<comment type="caution">
    <text evidence="2">The sequence shown here is derived from an EMBL/GenBank/DDBJ whole genome shotgun (WGS) entry which is preliminary data.</text>
</comment>
<accession>A0AAV5NSW2</accession>
<feature type="region of interest" description="Disordered" evidence="1">
    <location>
        <begin position="17"/>
        <end position="45"/>
    </location>
</feature>
<keyword evidence="3" id="KW-1185">Reference proteome</keyword>
<evidence type="ECO:0000313" key="2">
    <source>
        <dbReference type="EMBL" id="GLQ73721.1"/>
    </source>
</evidence>
<gene>
    <name evidence="2" type="ORF">GCM10007932_30810</name>
</gene>
<sequence>MKKLLVTTVLLGLTACGGGSDSETTTNPVTPTPAPTQPTEPANGSGISAKWKVFATISLPNGDFVSARSDQQTTKIHQELPLIPAPNGYELSNQTTALAQFAQWTITNPDNSVVTSDAKRTVLLQLREEGTYQIEMCVSETNTIVKAYPFCANVDLIVATPKSHPKLMSNGTQLNVSASDLVSGTNAVFDVVTLNSSDRGLATVNTERTTLTYETLDEYAYLSSSEREEVRLNVQASSDSERWSGVIDVVINGTNSTPECTAQTSTITIPESARDSETFTKVPAGHCFTVGSNSLSANSDWQGSIHNNTRDTLLGIFRYAGVDSTDNVLHMKTTSPGKITLSKKLHGGDIDGNKEWNIEIIDNENVALPEIKDWKTHQTLAINERHQLSVQTEGEAQNWIYHWRVSDVSFGEKQTIRVATKSPNLNLGAFSNSQNVKVELVTDNRHYLKNQSASFGRDSLVIVGMKGSHKKYKQYALIRGDEPTPPKAVIKVNDHVFDAGVHRLRLNKSEKLIIDGSASVYDENDAFLKFHHIKNANSINKIEWVSDQTTHTYTSTEDVLMHNFCITGKFPWFSSENSCVKLLILSE</sequence>
<dbReference type="Proteomes" id="UP001156690">
    <property type="component" value="Unassembled WGS sequence"/>
</dbReference>
<dbReference type="EMBL" id="BSNX01000037">
    <property type="protein sequence ID" value="GLQ73721.1"/>
    <property type="molecule type" value="Genomic_DNA"/>
</dbReference>
<evidence type="ECO:0000256" key="1">
    <source>
        <dbReference type="SAM" id="MobiDB-lite"/>
    </source>
</evidence>
<evidence type="ECO:0000313" key="3">
    <source>
        <dbReference type="Proteomes" id="UP001156690"/>
    </source>
</evidence>
<name>A0AAV5NSW2_9VIBR</name>
<dbReference type="PROSITE" id="PS51257">
    <property type="entry name" value="PROKAR_LIPOPROTEIN"/>
    <property type="match status" value="1"/>
</dbReference>
<protein>
    <submittedName>
        <fullName evidence="2">Uncharacterized protein</fullName>
    </submittedName>
</protein>
<organism evidence="2 3">
    <name type="scientific">Vibrio penaeicida</name>
    <dbReference type="NCBI Taxonomy" id="104609"/>
    <lineage>
        <taxon>Bacteria</taxon>
        <taxon>Pseudomonadati</taxon>
        <taxon>Pseudomonadota</taxon>
        <taxon>Gammaproteobacteria</taxon>
        <taxon>Vibrionales</taxon>
        <taxon>Vibrionaceae</taxon>
        <taxon>Vibrio</taxon>
    </lineage>
</organism>
<proteinExistence type="predicted"/>